<evidence type="ECO:0000313" key="5">
    <source>
        <dbReference type="Proteomes" id="UP001353858"/>
    </source>
</evidence>
<evidence type="ECO:0000259" key="3">
    <source>
        <dbReference type="PROSITE" id="PS51898"/>
    </source>
</evidence>
<feature type="domain" description="Tyr recombinase" evidence="3">
    <location>
        <begin position="38"/>
        <end position="229"/>
    </location>
</feature>
<evidence type="ECO:0000256" key="1">
    <source>
        <dbReference type="ARBA" id="ARBA00023125"/>
    </source>
</evidence>
<dbReference type="GO" id="GO:0006310">
    <property type="term" value="P:DNA recombination"/>
    <property type="evidence" value="ECO:0007669"/>
    <property type="project" value="UniProtKB-KW"/>
</dbReference>
<dbReference type="AlphaFoldDB" id="A0AAN7SID7"/>
<keyword evidence="5" id="KW-1185">Reference proteome</keyword>
<dbReference type="GO" id="GO:0003677">
    <property type="term" value="F:DNA binding"/>
    <property type="evidence" value="ECO:0007669"/>
    <property type="project" value="UniProtKB-KW"/>
</dbReference>
<accession>A0AAN7SID7</accession>
<name>A0AAN7SID7_9COLE</name>
<dbReference type="Gene3D" id="1.10.443.10">
    <property type="entry name" value="Intergrase catalytic core"/>
    <property type="match status" value="1"/>
</dbReference>
<dbReference type="InterPro" id="IPR050090">
    <property type="entry name" value="Tyrosine_recombinase_XerCD"/>
</dbReference>
<dbReference type="InterPro" id="IPR013762">
    <property type="entry name" value="Integrase-like_cat_sf"/>
</dbReference>
<evidence type="ECO:0000313" key="4">
    <source>
        <dbReference type="EMBL" id="KAK4882707.1"/>
    </source>
</evidence>
<comment type="caution">
    <text evidence="4">The sequence shown here is derived from an EMBL/GenBank/DDBJ whole genome shotgun (WGS) entry which is preliminary data.</text>
</comment>
<keyword evidence="1" id="KW-0238">DNA-binding</keyword>
<dbReference type="InterPro" id="IPR011010">
    <property type="entry name" value="DNA_brk_join_enz"/>
</dbReference>
<protein>
    <recommendedName>
        <fullName evidence="3">Tyr recombinase domain-containing protein</fullName>
    </recommendedName>
</protein>
<dbReference type="PANTHER" id="PTHR30349">
    <property type="entry name" value="PHAGE INTEGRASE-RELATED"/>
    <property type="match status" value="1"/>
</dbReference>
<keyword evidence="2" id="KW-0233">DNA recombination</keyword>
<dbReference type="EMBL" id="JARPUR010000002">
    <property type="protein sequence ID" value="KAK4882707.1"/>
    <property type="molecule type" value="Genomic_DNA"/>
</dbReference>
<dbReference type="Pfam" id="PF00589">
    <property type="entry name" value="Phage_integrase"/>
    <property type="match status" value="1"/>
</dbReference>
<sequence length="257" mass="29200">MAKILHAKSNIKPKRKDISKFSKLIMFIKRQKEGYTPKKSKVLEKQQIQQFLAEASNDIYLRAKIVLIFGVVGAMRSDELIKLETDNVQDLNSKFLISINTSKTKINRLFTVVDNEEKTILNLIRQYISLRPAHTPHKRFFINYRNNKCSTQPVGINTFSKLPFRIASFLKLEQPHLYTGHCFRRSSASILSDAGADFAEIKRHGGWKSTSVAEGYIETSMQNKINVAQKIFSNDACSASTSGAEKNLRQQKATISI</sequence>
<organism evidence="4 5">
    <name type="scientific">Aquatica leii</name>
    <dbReference type="NCBI Taxonomy" id="1421715"/>
    <lineage>
        <taxon>Eukaryota</taxon>
        <taxon>Metazoa</taxon>
        <taxon>Ecdysozoa</taxon>
        <taxon>Arthropoda</taxon>
        <taxon>Hexapoda</taxon>
        <taxon>Insecta</taxon>
        <taxon>Pterygota</taxon>
        <taxon>Neoptera</taxon>
        <taxon>Endopterygota</taxon>
        <taxon>Coleoptera</taxon>
        <taxon>Polyphaga</taxon>
        <taxon>Elateriformia</taxon>
        <taxon>Elateroidea</taxon>
        <taxon>Lampyridae</taxon>
        <taxon>Luciolinae</taxon>
        <taxon>Aquatica</taxon>
    </lineage>
</organism>
<dbReference type="InterPro" id="IPR002104">
    <property type="entry name" value="Integrase_catalytic"/>
</dbReference>
<proteinExistence type="predicted"/>
<dbReference type="Proteomes" id="UP001353858">
    <property type="component" value="Unassembled WGS sequence"/>
</dbReference>
<dbReference type="PROSITE" id="PS51898">
    <property type="entry name" value="TYR_RECOMBINASE"/>
    <property type="match status" value="1"/>
</dbReference>
<gene>
    <name evidence="4" type="ORF">RN001_006026</name>
</gene>
<dbReference type="GO" id="GO:0015074">
    <property type="term" value="P:DNA integration"/>
    <property type="evidence" value="ECO:0007669"/>
    <property type="project" value="InterPro"/>
</dbReference>
<dbReference type="PANTHER" id="PTHR30349:SF41">
    <property type="entry name" value="INTEGRASE_RECOMBINASE PROTEIN MJ0367-RELATED"/>
    <property type="match status" value="1"/>
</dbReference>
<reference evidence="5" key="1">
    <citation type="submission" date="2023-01" db="EMBL/GenBank/DDBJ databases">
        <title>Key to firefly adult light organ development and bioluminescence: homeobox transcription factors regulate luciferase expression and transportation to peroxisome.</title>
        <authorList>
            <person name="Fu X."/>
        </authorList>
    </citation>
    <scope>NUCLEOTIDE SEQUENCE [LARGE SCALE GENOMIC DNA]</scope>
</reference>
<evidence type="ECO:0000256" key="2">
    <source>
        <dbReference type="ARBA" id="ARBA00023172"/>
    </source>
</evidence>
<dbReference type="SUPFAM" id="SSF56349">
    <property type="entry name" value="DNA breaking-rejoining enzymes"/>
    <property type="match status" value="1"/>
</dbReference>
<dbReference type="CDD" id="cd00397">
    <property type="entry name" value="DNA_BRE_C"/>
    <property type="match status" value="1"/>
</dbReference>